<proteinExistence type="predicted"/>
<dbReference type="AlphaFoldDB" id="A0A7X5QIT3"/>
<evidence type="ECO:0000313" key="3">
    <source>
        <dbReference type="Proteomes" id="UP000547931"/>
    </source>
</evidence>
<sequence>MTVTSGYVKRWNLAVVALWAIGLSAGAVLLMAQSQSFVLFGILYVFFILMRSLFVLYLRTERVKYIPVANFGQVLGVMIAMILSTFPLSGAFVVLTSDWLENNTILICSVFVASIIYLNSYLLTLYPQKEDVKIGKID</sequence>
<evidence type="ECO:0000256" key="1">
    <source>
        <dbReference type="SAM" id="Phobius"/>
    </source>
</evidence>
<evidence type="ECO:0008006" key="4">
    <source>
        <dbReference type="Google" id="ProtNLM"/>
    </source>
</evidence>
<feature type="transmembrane region" description="Helical" evidence="1">
    <location>
        <begin position="104"/>
        <end position="126"/>
    </location>
</feature>
<feature type="transmembrane region" description="Helical" evidence="1">
    <location>
        <begin position="37"/>
        <end position="58"/>
    </location>
</feature>
<dbReference type="InterPro" id="IPR036259">
    <property type="entry name" value="MFS_trans_sf"/>
</dbReference>
<dbReference type="RefSeq" id="WP_166285276.1">
    <property type="nucleotide sequence ID" value="NZ_CAWPIE010000001.1"/>
</dbReference>
<name>A0A7X5QIT3_9GAMM</name>
<dbReference type="Proteomes" id="UP000547931">
    <property type="component" value="Unassembled WGS sequence"/>
</dbReference>
<dbReference type="EMBL" id="PUJV01000001">
    <property type="protein sequence ID" value="NHB95113.1"/>
    <property type="molecule type" value="Genomic_DNA"/>
</dbReference>
<evidence type="ECO:0000313" key="2">
    <source>
        <dbReference type="EMBL" id="NHB95113.1"/>
    </source>
</evidence>
<reference evidence="2 3" key="1">
    <citation type="submission" date="2018-02" db="EMBL/GenBank/DDBJ databases">
        <authorList>
            <person name="Machado R.A."/>
        </authorList>
    </citation>
    <scope>NUCLEOTIDE SEQUENCE [LARGE SCALE GENOMIC DNA]</scope>
    <source>
        <strain evidence="2 3">DSM 23271</strain>
    </source>
</reference>
<keyword evidence="3" id="KW-1185">Reference proteome</keyword>
<protein>
    <recommendedName>
        <fullName evidence="4">MFS transporter</fullName>
    </recommendedName>
</protein>
<organism evidence="2 3">
    <name type="scientific">Photorhabdus stackebrandtii</name>
    <dbReference type="NCBI Taxonomy" id="1123042"/>
    <lineage>
        <taxon>Bacteria</taxon>
        <taxon>Pseudomonadati</taxon>
        <taxon>Pseudomonadota</taxon>
        <taxon>Gammaproteobacteria</taxon>
        <taxon>Enterobacterales</taxon>
        <taxon>Morganellaceae</taxon>
        <taxon>Photorhabdus</taxon>
    </lineage>
</organism>
<keyword evidence="1" id="KW-0472">Membrane</keyword>
<dbReference type="SUPFAM" id="SSF103473">
    <property type="entry name" value="MFS general substrate transporter"/>
    <property type="match status" value="1"/>
</dbReference>
<keyword evidence="1" id="KW-0812">Transmembrane</keyword>
<comment type="caution">
    <text evidence="2">The sequence shown here is derived from an EMBL/GenBank/DDBJ whole genome shotgun (WGS) entry which is preliminary data.</text>
</comment>
<gene>
    <name evidence="2" type="ORF">C5470_01265</name>
</gene>
<feature type="transmembrane region" description="Helical" evidence="1">
    <location>
        <begin position="12"/>
        <end position="31"/>
    </location>
</feature>
<accession>A0A7X5QIT3</accession>
<feature type="transmembrane region" description="Helical" evidence="1">
    <location>
        <begin position="70"/>
        <end position="92"/>
    </location>
</feature>
<keyword evidence="1" id="KW-1133">Transmembrane helix</keyword>